<dbReference type="InterPro" id="IPR053781">
    <property type="entry name" value="F-box_AtFBL13-like"/>
</dbReference>
<proteinExistence type="predicted"/>
<evidence type="ECO:0000259" key="1">
    <source>
        <dbReference type="Pfam" id="PF00646"/>
    </source>
</evidence>
<evidence type="ECO:0000259" key="3">
    <source>
        <dbReference type="Pfam" id="PF24758"/>
    </source>
</evidence>
<dbReference type="Pfam" id="PF24758">
    <property type="entry name" value="LRR_At5g56370"/>
    <property type="match status" value="1"/>
</dbReference>
<dbReference type="InterPro" id="IPR055302">
    <property type="entry name" value="F-box_dom-containing"/>
</dbReference>
<name>A0ABC9FME3_9POAL</name>
<reference evidence="5" key="1">
    <citation type="submission" date="2024-06" db="EMBL/GenBank/DDBJ databases">
        <authorList>
            <person name="Ryan C."/>
        </authorList>
    </citation>
    <scope>NUCLEOTIDE SEQUENCE [LARGE SCALE GENOMIC DNA]</scope>
</reference>
<dbReference type="PANTHER" id="PTHR32141:SF160">
    <property type="entry name" value="F-BOX DOMAIN-CONTAINING PROTEIN"/>
    <property type="match status" value="1"/>
</dbReference>
<keyword evidence="5" id="KW-1185">Reference proteome</keyword>
<dbReference type="CDD" id="cd22160">
    <property type="entry name" value="F-box_AtFBL13-like"/>
    <property type="match status" value="1"/>
</dbReference>
<dbReference type="InterPro" id="IPR001810">
    <property type="entry name" value="F-box_dom"/>
</dbReference>
<evidence type="ECO:0000313" key="4">
    <source>
        <dbReference type="EMBL" id="CAL5077778.1"/>
    </source>
</evidence>
<evidence type="ECO:0000313" key="5">
    <source>
        <dbReference type="Proteomes" id="UP001497457"/>
    </source>
</evidence>
<dbReference type="SUPFAM" id="SSF81383">
    <property type="entry name" value="F-box domain"/>
    <property type="match status" value="1"/>
</dbReference>
<dbReference type="SUPFAM" id="SSF52047">
    <property type="entry name" value="RNI-like"/>
    <property type="match status" value="1"/>
</dbReference>
<feature type="domain" description="FBD" evidence="2">
    <location>
        <begin position="371"/>
        <end position="405"/>
    </location>
</feature>
<reference evidence="4 5" key="2">
    <citation type="submission" date="2024-10" db="EMBL/GenBank/DDBJ databases">
        <authorList>
            <person name="Ryan C."/>
        </authorList>
    </citation>
    <scope>NUCLEOTIDE SEQUENCE [LARGE SCALE GENOMIC DNA]</scope>
</reference>
<dbReference type="Gene3D" id="3.80.10.10">
    <property type="entry name" value="Ribonuclease Inhibitor"/>
    <property type="match status" value="1"/>
</dbReference>
<dbReference type="InterPro" id="IPR032675">
    <property type="entry name" value="LRR_dom_sf"/>
</dbReference>
<sequence length="474" mass="53622">MEMAASSKRKRSLYEEEDLVDRISGLPDDVLGDIVSLLPTMDGARTQILSSRWRHIWRSAPLNLDLVDLAEEKYQCVSAGETSRILSAHQGPGRRFRTELQYLDLHSRRPAAVLNGWLRSPALDNLQELEFHYGYRFPRGFRPLPPPPRLPASVRRFSSTLRVASFAGCRFSKKKPGALHLPVLKQLSLVHAAISESSLDALLAGCPVLQRLLLSYNSGYSRVRIVSRTLISIGVFPASPDGRRQHLILEDAPCLERLLIFPYATGYTYIKIMDISIISAPKLDVLGPLNYDLSRLEVGTTVFEGPRLVSFTTVARSVKILALQNEQISLDVVINFMKCFPCLVKLYIKMAGSKNGWSREYHNFVMTHDIRLKKVVLLNYQDNKDHVNFAKFFVLNAKVLESMVLELEKGITLSTEWIERQHKRLHTKNRASRGAEFDFVDHDSLPGLSGYVNEAQAHDLSMADPFVEFCAWSI</sequence>
<evidence type="ECO:0000259" key="2">
    <source>
        <dbReference type="Pfam" id="PF08387"/>
    </source>
</evidence>
<dbReference type="PANTHER" id="PTHR32141">
    <property type="match status" value="1"/>
</dbReference>
<dbReference type="InterPro" id="IPR006566">
    <property type="entry name" value="FBD"/>
</dbReference>
<dbReference type="Pfam" id="PF08387">
    <property type="entry name" value="FBD"/>
    <property type="match status" value="1"/>
</dbReference>
<organism evidence="4 5">
    <name type="scientific">Urochloa decumbens</name>
    <dbReference type="NCBI Taxonomy" id="240449"/>
    <lineage>
        <taxon>Eukaryota</taxon>
        <taxon>Viridiplantae</taxon>
        <taxon>Streptophyta</taxon>
        <taxon>Embryophyta</taxon>
        <taxon>Tracheophyta</taxon>
        <taxon>Spermatophyta</taxon>
        <taxon>Magnoliopsida</taxon>
        <taxon>Liliopsida</taxon>
        <taxon>Poales</taxon>
        <taxon>Poaceae</taxon>
        <taxon>PACMAD clade</taxon>
        <taxon>Panicoideae</taxon>
        <taxon>Panicodae</taxon>
        <taxon>Paniceae</taxon>
        <taxon>Melinidinae</taxon>
        <taxon>Urochloa</taxon>
    </lineage>
</organism>
<gene>
    <name evidence="4" type="ORF">URODEC1_LOCUS106805</name>
</gene>
<dbReference type="InterPro" id="IPR055411">
    <property type="entry name" value="LRR_FXL15/At3g58940/PEG3-like"/>
</dbReference>
<dbReference type="Pfam" id="PF00646">
    <property type="entry name" value="F-box"/>
    <property type="match status" value="1"/>
</dbReference>
<accession>A0ABC9FME3</accession>
<dbReference type="Proteomes" id="UP001497457">
    <property type="component" value="Chromosome 7b"/>
</dbReference>
<protein>
    <recommendedName>
        <fullName evidence="6">F-box domain-containing protein</fullName>
    </recommendedName>
</protein>
<dbReference type="EMBL" id="OZ075117">
    <property type="protein sequence ID" value="CAL5077778.1"/>
    <property type="molecule type" value="Genomic_DNA"/>
</dbReference>
<dbReference type="InterPro" id="IPR036047">
    <property type="entry name" value="F-box-like_dom_sf"/>
</dbReference>
<feature type="domain" description="F-box/LRR-repeat protein 15/At3g58940/PEG3-like LRR" evidence="3">
    <location>
        <begin position="114"/>
        <end position="348"/>
    </location>
</feature>
<dbReference type="AlphaFoldDB" id="A0ABC9FME3"/>
<evidence type="ECO:0008006" key="6">
    <source>
        <dbReference type="Google" id="ProtNLM"/>
    </source>
</evidence>
<feature type="domain" description="F-box" evidence="1">
    <location>
        <begin position="23"/>
        <end position="63"/>
    </location>
</feature>